<proteinExistence type="predicted"/>
<evidence type="ECO:0000313" key="7">
    <source>
        <dbReference type="Proteomes" id="UP000807371"/>
    </source>
</evidence>
<dbReference type="InterPro" id="IPR008475">
    <property type="entry name" value="PLipase_C_C"/>
</dbReference>
<comment type="caution">
    <text evidence="6">The sequence shown here is derived from an EMBL/GenBank/DDBJ whole genome shotgun (WGS) entry which is preliminary data.</text>
</comment>
<keyword evidence="3" id="KW-0732">Signal</keyword>
<name>A0ABS0NI61_9ACTN</name>
<keyword evidence="2" id="KW-0812">Transmembrane</keyword>
<dbReference type="Pfam" id="PF05506">
    <property type="entry name" value="PLipase_C_C"/>
    <property type="match status" value="1"/>
</dbReference>
<dbReference type="InterPro" id="IPR013552">
    <property type="entry name" value="Thioester_dom"/>
</dbReference>
<keyword evidence="2" id="KW-0472">Membrane</keyword>
<reference evidence="6 7" key="1">
    <citation type="submission" date="2020-09" db="EMBL/GenBank/DDBJ databases">
        <title>Biosynthesis of the nuclear factor of activated T cells inhibitor NFAT-133 and its congeners in Streptomyces pactum.</title>
        <authorList>
            <person name="Zhou W."/>
            <person name="Posri P."/>
            <person name="Abugrain M.E."/>
            <person name="Weisberg A.J."/>
            <person name="Chang J.H."/>
            <person name="Mahmud T."/>
        </authorList>
    </citation>
    <scope>NUCLEOTIDE SEQUENCE [LARGE SCALE GENOMIC DNA]</scope>
    <source>
        <strain evidence="6 7">ATCC 27456</strain>
    </source>
</reference>
<feature type="compositionally biased region" description="Basic and acidic residues" evidence="1">
    <location>
        <begin position="184"/>
        <end position="193"/>
    </location>
</feature>
<keyword evidence="7" id="KW-1185">Reference proteome</keyword>
<keyword evidence="2" id="KW-1133">Transmembrane helix</keyword>
<feature type="chain" id="PRO_5045991029" evidence="3">
    <location>
        <begin position="25"/>
        <end position="466"/>
    </location>
</feature>
<dbReference type="Pfam" id="PF08341">
    <property type="entry name" value="TED"/>
    <property type="match status" value="1"/>
</dbReference>
<dbReference type="Proteomes" id="UP000807371">
    <property type="component" value="Unassembled WGS sequence"/>
</dbReference>
<dbReference type="InterPro" id="IPR023849">
    <property type="entry name" value="TQXA_dom"/>
</dbReference>
<organism evidence="6 7">
    <name type="scientific">Streptomyces pactum</name>
    <dbReference type="NCBI Taxonomy" id="68249"/>
    <lineage>
        <taxon>Bacteria</taxon>
        <taxon>Bacillati</taxon>
        <taxon>Actinomycetota</taxon>
        <taxon>Actinomycetes</taxon>
        <taxon>Kitasatosporales</taxon>
        <taxon>Streptomycetaceae</taxon>
        <taxon>Streptomyces</taxon>
    </lineage>
</organism>
<evidence type="ECO:0000256" key="2">
    <source>
        <dbReference type="SAM" id="Phobius"/>
    </source>
</evidence>
<protein>
    <submittedName>
        <fullName evidence="6">Cys-Gln thioester bond-forming surface protein</fullName>
    </submittedName>
</protein>
<dbReference type="NCBIfam" id="TIGR03934">
    <property type="entry name" value="TQXA_dom"/>
    <property type="match status" value="1"/>
</dbReference>
<dbReference type="RefSeq" id="WP_197988522.1">
    <property type="nucleotide sequence ID" value="NZ_JACYXC010000001.1"/>
</dbReference>
<dbReference type="Gene3D" id="1.10.150.480">
    <property type="match status" value="1"/>
</dbReference>
<accession>A0ABS0NI61</accession>
<feature type="domain" description="Thioester" evidence="5">
    <location>
        <begin position="86"/>
        <end position="187"/>
    </location>
</feature>
<dbReference type="NCBIfam" id="NF041528">
    <property type="entry name" value="strep_LAETG"/>
    <property type="match status" value="1"/>
</dbReference>
<evidence type="ECO:0000313" key="6">
    <source>
        <dbReference type="EMBL" id="MBH5334890.1"/>
    </source>
</evidence>
<sequence length="466" mass="46995">MISARRRGAARLAAAVLASGTASAGALATAGPAAAHEVTPNPGGASATLNGLTVSDLAVVRDNGTPQQISAGLFQMTVDNGGTLHTYCIDVHTPTLAQARYQERPWNATSLHANEDAGKIRWILQNSYPQVNDLTELAAQAGSGPLTQETAAAGTQVAIWRFSDDADVEAVDPAAEKLADYLEREAEDRKEPRASLALDRPAISGRSGERLGPITVRTDAGGVTVTASGDSATSGVRVVDGRGEEVTSATDGTQLYVDVPAGTPDGAASLTAQAVTKVPVGRAFTSDTTSQTQILAGSSDSTVSATATAVWAERGPVPALTAQENCAEGGVDVTATNKGDAPFTFELAGARHTVGAGESKTITVPVKEDQPYKLTITGPDGFEETFTGALDCETARGAQRGEGLTTQLTPASYGGTIGGGSAGGGGLAATGGGDTTPVLTGMAVVLIAVGGGAILTVRRRRTAGAG</sequence>
<gene>
    <name evidence="6" type="ORF">IHE55_08825</name>
</gene>
<dbReference type="EMBL" id="JACYXC010000001">
    <property type="protein sequence ID" value="MBH5334890.1"/>
    <property type="molecule type" value="Genomic_DNA"/>
</dbReference>
<evidence type="ECO:0000259" key="5">
    <source>
        <dbReference type="Pfam" id="PF08341"/>
    </source>
</evidence>
<feature type="signal peptide" evidence="3">
    <location>
        <begin position="1"/>
        <end position="24"/>
    </location>
</feature>
<feature type="transmembrane region" description="Helical" evidence="2">
    <location>
        <begin position="438"/>
        <end position="457"/>
    </location>
</feature>
<evidence type="ECO:0000256" key="3">
    <source>
        <dbReference type="SAM" id="SignalP"/>
    </source>
</evidence>
<feature type="domain" description="Bacterial phospholipase C C-terminal" evidence="4">
    <location>
        <begin position="324"/>
        <end position="388"/>
    </location>
</feature>
<evidence type="ECO:0000256" key="1">
    <source>
        <dbReference type="SAM" id="MobiDB-lite"/>
    </source>
</evidence>
<evidence type="ECO:0000259" key="4">
    <source>
        <dbReference type="Pfam" id="PF05506"/>
    </source>
</evidence>
<feature type="region of interest" description="Disordered" evidence="1">
    <location>
        <begin position="184"/>
        <end position="214"/>
    </location>
</feature>